<dbReference type="OrthoDB" id="9776390at2"/>
<evidence type="ECO:0000256" key="7">
    <source>
        <dbReference type="ARBA" id="ARBA00022840"/>
    </source>
</evidence>
<evidence type="ECO:0000313" key="14">
    <source>
        <dbReference type="EMBL" id="ONI60337.1"/>
    </source>
</evidence>
<evidence type="ECO:0000256" key="2">
    <source>
        <dbReference type="ARBA" id="ARBA00003213"/>
    </source>
</evidence>
<dbReference type="PANTHER" id="PTHR11088:SF60">
    <property type="entry name" value="TRNA DIMETHYLALLYLTRANSFERASE"/>
    <property type="match status" value="1"/>
</dbReference>
<evidence type="ECO:0000256" key="1">
    <source>
        <dbReference type="ARBA" id="ARBA00001946"/>
    </source>
</evidence>
<dbReference type="PANTHER" id="PTHR11088">
    <property type="entry name" value="TRNA DIMETHYLALLYLTRANSFERASE"/>
    <property type="match status" value="1"/>
</dbReference>
<dbReference type="InterPro" id="IPR018022">
    <property type="entry name" value="IPT"/>
</dbReference>
<feature type="binding site" evidence="10">
    <location>
        <begin position="18"/>
        <end position="23"/>
    </location>
    <ligand>
        <name>substrate</name>
    </ligand>
</feature>
<dbReference type="Pfam" id="PF01715">
    <property type="entry name" value="IPPT"/>
    <property type="match status" value="1"/>
</dbReference>
<dbReference type="AlphaFoldDB" id="A0A1V2N9B4"/>
<evidence type="ECO:0000313" key="15">
    <source>
        <dbReference type="Proteomes" id="UP000189542"/>
    </source>
</evidence>
<dbReference type="InterPro" id="IPR039657">
    <property type="entry name" value="Dimethylallyltransferase"/>
</dbReference>
<dbReference type="Gene3D" id="3.40.50.300">
    <property type="entry name" value="P-loop containing nucleotide triphosphate hydrolases"/>
    <property type="match status" value="1"/>
</dbReference>
<keyword evidence="8 10" id="KW-0460">Magnesium</keyword>
<name>A0A1V2N9B4_9HYPH</name>
<dbReference type="SUPFAM" id="SSF52540">
    <property type="entry name" value="P-loop containing nucleoside triphosphate hydrolases"/>
    <property type="match status" value="2"/>
</dbReference>
<dbReference type="InterPro" id="IPR027417">
    <property type="entry name" value="P-loop_NTPase"/>
</dbReference>
<dbReference type="GO" id="GO:0005524">
    <property type="term" value="F:ATP binding"/>
    <property type="evidence" value="ECO:0007669"/>
    <property type="project" value="UniProtKB-UniRule"/>
</dbReference>
<evidence type="ECO:0000256" key="6">
    <source>
        <dbReference type="ARBA" id="ARBA00022741"/>
    </source>
</evidence>
<organism evidence="14 15">
    <name type="scientific">Candidatus Liberibacter solanacearum</name>
    <dbReference type="NCBI Taxonomy" id="556287"/>
    <lineage>
        <taxon>Bacteria</taxon>
        <taxon>Pseudomonadati</taxon>
        <taxon>Pseudomonadota</taxon>
        <taxon>Alphaproteobacteria</taxon>
        <taxon>Hyphomicrobiales</taxon>
        <taxon>Rhizobiaceae</taxon>
        <taxon>Liberibacter</taxon>
    </lineage>
</organism>
<gene>
    <name evidence="10" type="primary">miaA</name>
    <name evidence="14" type="ORF">AYO25_00560</name>
</gene>
<dbReference type="Gene3D" id="1.10.20.140">
    <property type="match status" value="1"/>
</dbReference>
<comment type="caution">
    <text evidence="10">Lacks conserved residue(s) required for the propagation of feature annotation.</text>
</comment>
<comment type="cofactor">
    <cofactor evidence="1 10">
        <name>Mg(2+)</name>
        <dbReference type="ChEBI" id="CHEBI:18420"/>
    </cofactor>
</comment>
<sequence length="303" mass="34240">MMMFLSTDTKAILIAGPTASGKSMCALKLAQKLNGAIINADSMQVYDTLKILTSRPSDQDMQSIPHYLYGHVSAQQTYSTGKWLRCAIKKITEVQKNGHLPIIVGGTGLYFRALTGQFSVMPEIPMSIRKNVREKLEKYGPHILHDELSQIDSCAAQKIHLSDGQRIARALEIKMVSGQSITEFWKKSSNPIIPIESAYKIVILPERSYLKDKISQRFKRMLDSGAIDEIRSLMKMNLSLDLPIMKAIGVWDIMALLKGEINYEETLLRGIIATNQYAKKQITWFCHQFNEDWKKITSADDLL</sequence>
<feature type="site" description="Interaction with substrate tRNA" evidence="10">
    <location>
        <position position="107"/>
    </location>
</feature>
<keyword evidence="6 10" id="KW-0547">Nucleotide-binding</keyword>
<evidence type="ECO:0000256" key="3">
    <source>
        <dbReference type="ARBA" id="ARBA00005842"/>
    </source>
</evidence>
<evidence type="ECO:0000256" key="11">
    <source>
        <dbReference type="RuleBase" id="RU003783"/>
    </source>
</evidence>
<dbReference type="EC" id="2.5.1.75" evidence="10"/>
<keyword evidence="4 10" id="KW-0808">Transferase</keyword>
<evidence type="ECO:0000256" key="5">
    <source>
        <dbReference type="ARBA" id="ARBA00022694"/>
    </source>
</evidence>
<evidence type="ECO:0000256" key="8">
    <source>
        <dbReference type="ARBA" id="ARBA00022842"/>
    </source>
</evidence>
<reference evidence="14 15" key="1">
    <citation type="journal article" date="2017" name="PLoS ONE">
        <title>Genomic sequence of 'Candidatus Liberibacter solanacearum' haplotype C and its comparison with haplotype A and B genomes.</title>
        <authorList>
            <person name="Wang J."/>
            <person name="Haapalainen M."/>
            <person name="Schott T."/>
            <person name="Thompson S.M."/>
            <person name="Smith G.R."/>
            <person name="Nissinen A.I."/>
            <person name="Pirhonen M."/>
        </authorList>
    </citation>
    <scope>NUCLEOTIDE SEQUENCE [LARGE SCALE GENOMIC DNA]</scope>
    <source>
        <strain evidence="14 15">FIN111</strain>
    </source>
</reference>
<feature type="region of interest" description="Interaction with substrate tRNA" evidence="10">
    <location>
        <begin position="41"/>
        <end position="44"/>
    </location>
</feature>
<evidence type="ECO:0000256" key="12">
    <source>
        <dbReference type="RuleBase" id="RU003784"/>
    </source>
</evidence>
<dbReference type="Proteomes" id="UP000189542">
    <property type="component" value="Unassembled WGS sequence"/>
</dbReference>
<feature type="region of interest" description="Interaction with substrate tRNA" evidence="10">
    <location>
        <begin position="165"/>
        <end position="169"/>
    </location>
</feature>
<keyword evidence="7 10" id="KW-0067">ATP-binding</keyword>
<dbReference type="GO" id="GO:0052381">
    <property type="term" value="F:tRNA dimethylallyltransferase activity"/>
    <property type="evidence" value="ECO:0007669"/>
    <property type="project" value="UniProtKB-UniRule"/>
</dbReference>
<comment type="catalytic activity">
    <reaction evidence="9 10 11">
        <text>adenosine(37) in tRNA + dimethylallyl diphosphate = N(6)-dimethylallyladenosine(37) in tRNA + diphosphate</text>
        <dbReference type="Rhea" id="RHEA:26482"/>
        <dbReference type="Rhea" id="RHEA-COMP:10162"/>
        <dbReference type="Rhea" id="RHEA-COMP:10375"/>
        <dbReference type="ChEBI" id="CHEBI:33019"/>
        <dbReference type="ChEBI" id="CHEBI:57623"/>
        <dbReference type="ChEBI" id="CHEBI:74411"/>
        <dbReference type="ChEBI" id="CHEBI:74415"/>
        <dbReference type="EC" id="2.5.1.75"/>
    </reaction>
</comment>
<feature type="site" description="Interaction with substrate tRNA" evidence="10">
    <location>
        <position position="129"/>
    </location>
</feature>
<dbReference type="HAMAP" id="MF_00185">
    <property type="entry name" value="IPP_trans"/>
    <property type="match status" value="1"/>
</dbReference>
<evidence type="ECO:0000256" key="10">
    <source>
        <dbReference type="HAMAP-Rule" id="MF_00185"/>
    </source>
</evidence>
<comment type="subunit">
    <text evidence="10">Monomer.</text>
</comment>
<dbReference type="GO" id="GO:0006400">
    <property type="term" value="P:tRNA modification"/>
    <property type="evidence" value="ECO:0007669"/>
    <property type="project" value="TreeGrafter"/>
</dbReference>
<protein>
    <recommendedName>
        <fullName evidence="10">tRNA dimethylallyltransferase</fullName>
        <ecNumber evidence="10">2.5.1.75</ecNumber>
    </recommendedName>
    <alternativeName>
        <fullName evidence="10">Dimethylallyl diphosphate:tRNA dimethylallyltransferase</fullName>
        <shortName evidence="10">DMAPP:tRNA dimethylallyltransferase</shortName>
        <shortName evidence="10">DMATase</shortName>
    </alternativeName>
    <alternativeName>
        <fullName evidence="10">Isopentenyl-diphosphate:tRNA isopentenyltransferase</fullName>
        <shortName evidence="10">IPP transferase</shortName>
        <shortName evidence="10">IPPT</shortName>
        <shortName evidence="10">IPTase</shortName>
    </alternativeName>
</protein>
<keyword evidence="5 10" id="KW-0819">tRNA processing</keyword>
<comment type="function">
    <text evidence="2 10 12">Catalyzes the transfer of a dimethylallyl group onto the adenine at position 37 in tRNAs that read codons beginning with uridine, leading to the formation of N6-(dimethylallyl)adenosine (i(6)A).</text>
</comment>
<dbReference type="RefSeq" id="WP_076969180.1">
    <property type="nucleotide sequence ID" value="NZ_LVWB01000002.1"/>
</dbReference>
<feature type="binding site" evidence="10">
    <location>
        <begin position="16"/>
        <end position="23"/>
    </location>
    <ligand>
        <name>ATP</name>
        <dbReference type="ChEBI" id="CHEBI:30616"/>
    </ligand>
</feature>
<dbReference type="EMBL" id="LVWB01000002">
    <property type="protein sequence ID" value="ONI60337.1"/>
    <property type="molecule type" value="Genomic_DNA"/>
</dbReference>
<proteinExistence type="inferred from homology"/>
<evidence type="ECO:0000256" key="13">
    <source>
        <dbReference type="RuleBase" id="RU003785"/>
    </source>
</evidence>
<comment type="similarity">
    <text evidence="3 10 13">Belongs to the IPP transferase family.</text>
</comment>
<evidence type="ECO:0000256" key="9">
    <source>
        <dbReference type="ARBA" id="ARBA00049563"/>
    </source>
</evidence>
<dbReference type="NCBIfam" id="TIGR00174">
    <property type="entry name" value="miaA"/>
    <property type="match status" value="1"/>
</dbReference>
<evidence type="ECO:0000256" key="4">
    <source>
        <dbReference type="ARBA" id="ARBA00022679"/>
    </source>
</evidence>
<comment type="caution">
    <text evidence="14">The sequence shown here is derived from an EMBL/GenBank/DDBJ whole genome shotgun (WGS) entry which is preliminary data.</text>
</comment>
<accession>A0A1V2N9B4</accession>